<sequence length="318" mass="35324">MKKTIEPAATPAAYDPEALYAKAERYIQQMSDLDKDNWDYALWSSLALEFLARAALANISPVLLAETDKASWSSLCFSLGFTPKEKKFTPRSIAIGEVFKRLEEIIDDFVDEHVKFGVRHTGKRNAELHSGEPAFDGVKGSSWQPRFYESCDVLLASMGMTLADFLGENEAKVARKLIDAAADESAKAVQGDIEKHKALWDALDADEREKLAGQAALLATRHAGHRVSCPACTSQALVHGDPISDPTRKFSEDEITETQEYLPNQFECTACRLKISGLSRLAVAGVSDRYKKTQLYDPAEFYAPADDWSGYEDDNNER</sequence>
<dbReference type="EMBL" id="CP133149">
    <property type="protein sequence ID" value="WVT06078.1"/>
    <property type="molecule type" value="Genomic_DNA"/>
</dbReference>
<keyword evidence="1" id="KW-0614">Plasmid</keyword>
<keyword evidence="2" id="KW-1185">Reference proteome</keyword>
<proteinExistence type="predicted"/>
<reference evidence="1" key="1">
    <citation type="submission" date="2023-08" db="EMBL/GenBank/DDBJ databases">
        <title>Complete genome sequence of Sinorhizobium chiapanecum ITTG S70 isolated from Acaciella angustissima nodules in Chiapas-Mexico.</title>
        <authorList>
            <person name="Rincon-Rosales R."/>
            <person name="Rogel M.A."/>
            <person name="Rincon-Medina C.I."/>
            <person name="Guerrero G."/>
            <person name="Manzano-Gomez L.A."/>
            <person name="Lopez-Lopez A."/>
            <person name="Rincon Molina F.A."/>
            <person name="Martinez-Romero E."/>
        </authorList>
    </citation>
    <scope>NUCLEOTIDE SEQUENCE</scope>
    <source>
        <strain evidence="1">ITTG S70</strain>
        <plasmid evidence="1">pSchITTGS70a</plasmid>
    </source>
</reference>
<evidence type="ECO:0000313" key="2">
    <source>
        <dbReference type="Proteomes" id="UP001432360"/>
    </source>
</evidence>
<organism evidence="1 2">
    <name type="scientific">Sinorhizobium chiapasense</name>
    <dbReference type="NCBI Taxonomy" id="501572"/>
    <lineage>
        <taxon>Bacteria</taxon>
        <taxon>Pseudomonadati</taxon>
        <taxon>Pseudomonadota</taxon>
        <taxon>Alphaproteobacteria</taxon>
        <taxon>Hyphomicrobiales</taxon>
        <taxon>Rhizobiaceae</taxon>
        <taxon>Sinorhizobium/Ensifer group</taxon>
        <taxon>Sinorhizobium</taxon>
    </lineage>
</organism>
<name>A0ABZ2BF62_9HYPH</name>
<dbReference type="Proteomes" id="UP001432360">
    <property type="component" value="Plasmid pSchITTGS70a"/>
</dbReference>
<accession>A0ABZ2BF62</accession>
<dbReference type="RefSeq" id="WP_331375144.1">
    <property type="nucleotide sequence ID" value="NZ_CP133149.1"/>
</dbReference>
<evidence type="ECO:0008006" key="3">
    <source>
        <dbReference type="Google" id="ProtNLM"/>
    </source>
</evidence>
<protein>
    <recommendedName>
        <fullName evidence="3">HNH endonuclease</fullName>
    </recommendedName>
</protein>
<gene>
    <name evidence="1" type="ORF">RB548_20670</name>
</gene>
<geneLocation type="plasmid" evidence="1 2">
    <name>pSchITTGS70a</name>
</geneLocation>
<evidence type="ECO:0000313" key="1">
    <source>
        <dbReference type="EMBL" id="WVT06078.1"/>
    </source>
</evidence>